<dbReference type="AlphaFoldDB" id="A0A1I4J5S0"/>
<feature type="domain" description="VOC" evidence="1">
    <location>
        <begin position="4"/>
        <end position="111"/>
    </location>
</feature>
<organism evidence="2 3">
    <name type="scientific">Halogranum rubrum</name>
    <dbReference type="NCBI Taxonomy" id="553466"/>
    <lineage>
        <taxon>Archaea</taxon>
        <taxon>Methanobacteriati</taxon>
        <taxon>Methanobacteriota</taxon>
        <taxon>Stenosarchaea group</taxon>
        <taxon>Halobacteria</taxon>
        <taxon>Halobacteriales</taxon>
        <taxon>Haloferacaceae</taxon>
    </lineage>
</organism>
<dbReference type="STRING" id="553466.SAMN04487950_4391"/>
<dbReference type="Gene3D" id="3.10.180.10">
    <property type="entry name" value="2,3-Dihydroxybiphenyl 1,2-Dioxygenase, domain 1"/>
    <property type="match status" value="2"/>
</dbReference>
<dbReference type="Pfam" id="PF00903">
    <property type="entry name" value="Glyoxalase"/>
    <property type="match status" value="1"/>
</dbReference>
<feature type="domain" description="VOC" evidence="1">
    <location>
        <begin position="122"/>
        <end position="234"/>
    </location>
</feature>
<dbReference type="InterPro" id="IPR029068">
    <property type="entry name" value="Glyas_Bleomycin-R_OHBP_Dase"/>
</dbReference>
<keyword evidence="3" id="KW-1185">Reference proteome</keyword>
<dbReference type="InterPro" id="IPR037523">
    <property type="entry name" value="VOC_core"/>
</dbReference>
<evidence type="ECO:0000313" key="2">
    <source>
        <dbReference type="EMBL" id="SFL61597.1"/>
    </source>
</evidence>
<name>A0A1I4J5S0_9EURY</name>
<reference evidence="3" key="1">
    <citation type="submission" date="2016-10" db="EMBL/GenBank/DDBJ databases">
        <authorList>
            <person name="Varghese N."/>
            <person name="Submissions S."/>
        </authorList>
    </citation>
    <scope>NUCLEOTIDE SEQUENCE [LARGE SCALE GENOMIC DNA]</scope>
    <source>
        <strain evidence="3">CGMCC 1.7738</strain>
    </source>
</reference>
<sequence>MLTALSRLGLEVKYPDRARSFYEGRLGLDPVSVFETAVTYEIGDSYLVLRRPSGVPRGGLHTHFAFTTPAGEYDDWLTDLSDLDPEEHTFGSYRSLYVDDPDDHCVEIGGIDGDGDGTGLTSIFEVVLEVEDIGRAEEFYTALGFDVVDRGDARHRVRLRGPFDLELWEPQLGLADARGGVHVDLALVVDDPEEAVEAVDEWATETAVVVDPRDDSQSLRVRDPDCHDITFVDADDFDPRG</sequence>
<dbReference type="CDD" id="cd06587">
    <property type="entry name" value="VOC"/>
    <property type="match status" value="1"/>
</dbReference>
<keyword evidence="2" id="KW-0560">Oxidoreductase</keyword>
<dbReference type="SUPFAM" id="SSF54593">
    <property type="entry name" value="Glyoxalase/Bleomycin resistance protein/Dihydroxybiphenyl dioxygenase"/>
    <property type="match status" value="2"/>
</dbReference>
<gene>
    <name evidence="2" type="ORF">SAMN04487950_4391</name>
</gene>
<dbReference type="GO" id="GO:0051213">
    <property type="term" value="F:dioxygenase activity"/>
    <property type="evidence" value="ECO:0007669"/>
    <property type="project" value="UniProtKB-KW"/>
</dbReference>
<dbReference type="Proteomes" id="UP000199607">
    <property type="component" value="Unassembled WGS sequence"/>
</dbReference>
<dbReference type="RefSeq" id="WP_089872454.1">
    <property type="nucleotide sequence ID" value="NZ_FOTC01000009.1"/>
</dbReference>
<keyword evidence="2" id="KW-0223">Dioxygenase</keyword>
<evidence type="ECO:0000313" key="3">
    <source>
        <dbReference type="Proteomes" id="UP000199607"/>
    </source>
</evidence>
<proteinExistence type="predicted"/>
<dbReference type="EMBL" id="FOTC01000009">
    <property type="protein sequence ID" value="SFL61597.1"/>
    <property type="molecule type" value="Genomic_DNA"/>
</dbReference>
<dbReference type="InterPro" id="IPR004360">
    <property type="entry name" value="Glyas_Fos-R_dOase_dom"/>
</dbReference>
<dbReference type="PROSITE" id="PS51819">
    <property type="entry name" value="VOC"/>
    <property type="match status" value="2"/>
</dbReference>
<protein>
    <submittedName>
        <fullName evidence="2">Catechol-2,3-dioxygenase</fullName>
    </submittedName>
</protein>
<accession>A0A1I4J5S0</accession>
<evidence type="ECO:0000259" key="1">
    <source>
        <dbReference type="PROSITE" id="PS51819"/>
    </source>
</evidence>